<comment type="caution">
    <text evidence="1">The sequence shown here is derived from an EMBL/GenBank/DDBJ whole genome shotgun (WGS) entry which is preliminary data.</text>
</comment>
<dbReference type="Proteomes" id="UP000324800">
    <property type="component" value="Unassembled WGS sequence"/>
</dbReference>
<name>A0A5J4V1Z3_9EUKA</name>
<evidence type="ECO:0000313" key="1">
    <source>
        <dbReference type="EMBL" id="KAA6376627.1"/>
    </source>
</evidence>
<organism evidence="1 2">
    <name type="scientific">Streblomastix strix</name>
    <dbReference type="NCBI Taxonomy" id="222440"/>
    <lineage>
        <taxon>Eukaryota</taxon>
        <taxon>Metamonada</taxon>
        <taxon>Preaxostyla</taxon>
        <taxon>Oxymonadida</taxon>
        <taxon>Streblomastigidae</taxon>
        <taxon>Streblomastix</taxon>
    </lineage>
</organism>
<feature type="non-terminal residue" evidence="1">
    <location>
        <position position="1"/>
    </location>
</feature>
<dbReference type="EMBL" id="SNRW01010395">
    <property type="protein sequence ID" value="KAA6376627.1"/>
    <property type="molecule type" value="Genomic_DNA"/>
</dbReference>
<accession>A0A5J4V1Z3</accession>
<evidence type="ECO:0000313" key="2">
    <source>
        <dbReference type="Proteomes" id="UP000324800"/>
    </source>
</evidence>
<protein>
    <submittedName>
        <fullName evidence="1">Uncharacterized protein</fullName>
    </submittedName>
</protein>
<proteinExistence type="predicted"/>
<sequence length="85" mass="9795">EFVDLFIQNRAGVQAKCAVYMVSCYRPQTSIDCGFVHQEPNSELKESAKIHTKYSRKFNNKESNLKYPPLEQIYGLFNKTGKIGF</sequence>
<reference evidence="1 2" key="1">
    <citation type="submission" date="2019-03" db="EMBL/GenBank/DDBJ databases">
        <title>Single cell metagenomics reveals metabolic interactions within the superorganism composed of flagellate Streblomastix strix and complex community of Bacteroidetes bacteria on its surface.</title>
        <authorList>
            <person name="Treitli S.C."/>
            <person name="Kolisko M."/>
            <person name="Husnik F."/>
            <person name="Keeling P."/>
            <person name="Hampl V."/>
        </authorList>
    </citation>
    <scope>NUCLEOTIDE SEQUENCE [LARGE SCALE GENOMIC DNA]</scope>
    <source>
        <strain evidence="1">ST1C</strain>
    </source>
</reference>
<gene>
    <name evidence="1" type="ORF">EZS28_027844</name>
</gene>
<dbReference type="AlphaFoldDB" id="A0A5J4V1Z3"/>